<name>A0ABU7VA78_9MICO</name>
<evidence type="ECO:0000313" key="2">
    <source>
        <dbReference type="Proteomes" id="UP001351900"/>
    </source>
</evidence>
<dbReference type="RefSeq" id="WP_292707595.1">
    <property type="nucleotide sequence ID" value="NZ_BAAAUO010000001.1"/>
</dbReference>
<reference evidence="1 2" key="1">
    <citation type="submission" date="2024-01" db="EMBL/GenBank/DDBJ databases">
        <title>the genome sequence of strain Microbacterium schleiferi NBRC 15075.</title>
        <authorList>
            <person name="Ding Y."/>
            <person name="Zhang G."/>
        </authorList>
    </citation>
    <scope>NUCLEOTIDE SEQUENCE [LARGE SCALE GENOMIC DNA]</scope>
    <source>
        <strain evidence="1 2">NBRC 15075</strain>
    </source>
</reference>
<keyword evidence="2" id="KW-1185">Reference proteome</keyword>
<gene>
    <name evidence="1" type="ORF">V2V91_11255</name>
</gene>
<dbReference type="Proteomes" id="UP001351900">
    <property type="component" value="Unassembled WGS sequence"/>
</dbReference>
<evidence type="ECO:0000313" key="1">
    <source>
        <dbReference type="EMBL" id="MEF2255702.1"/>
    </source>
</evidence>
<sequence length="47" mass="4843">MITNFGSEPYVLDATDAAAVVLATADHARGEVPGESTVWIAPADLLS</sequence>
<dbReference type="EMBL" id="JAZHOV010000006">
    <property type="protein sequence ID" value="MEF2255702.1"/>
    <property type="molecule type" value="Genomic_DNA"/>
</dbReference>
<accession>A0ABU7VA78</accession>
<proteinExistence type="predicted"/>
<comment type="caution">
    <text evidence="1">The sequence shown here is derived from an EMBL/GenBank/DDBJ whole genome shotgun (WGS) entry which is preliminary data.</text>
</comment>
<protein>
    <submittedName>
        <fullName evidence="1">Uncharacterized protein</fullName>
    </submittedName>
</protein>
<organism evidence="1 2">
    <name type="scientific">Microbacterium schleiferi</name>
    <dbReference type="NCBI Taxonomy" id="69362"/>
    <lineage>
        <taxon>Bacteria</taxon>
        <taxon>Bacillati</taxon>
        <taxon>Actinomycetota</taxon>
        <taxon>Actinomycetes</taxon>
        <taxon>Micrococcales</taxon>
        <taxon>Microbacteriaceae</taxon>
        <taxon>Microbacterium</taxon>
    </lineage>
</organism>